<evidence type="ECO:0000256" key="4">
    <source>
        <dbReference type="ARBA" id="ARBA00023125"/>
    </source>
</evidence>
<dbReference type="InterPro" id="IPR007630">
    <property type="entry name" value="RNA_pol_sigma70_r4"/>
</dbReference>
<name>A0A1S2VLW2_9BACT</name>
<evidence type="ECO:0000256" key="5">
    <source>
        <dbReference type="ARBA" id="ARBA00023163"/>
    </source>
</evidence>
<dbReference type="InterPro" id="IPR036388">
    <property type="entry name" value="WH-like_DNA-bd_sf"/>
</dbReference>
<feature type="domain" description="RNA polymerase sigma-70 region 2" evidence="6">
    <location>
        <begin position="30"/>
        <end position="96"/>
    </location>
</feature>
<dbReference type="Pfam" id="PF04542">
    <property type="entry name" value="Sigma70_r2"/>
    <property type="match status" value="1"/>
</dbReference>
<evidence type="ECO:0000259" key="6">
    <source>
        <dbReference type="Pfam" id="PF04542"/>
    </source>
</evidence>
<sequence length="183" mass="21789">MKQSSLRLATDEALVKLYLNTTQERYFQPLYQRHYGLVLRHCLAFTKDPDLAQDFAQTVFEKALINLHTFKHKSRFSTWLYVLARNYCLSQQRRHKPFRFVALDDYLITLAEPAPVADYPFDEFFRILHSLPDLEKEILRLRYEHNLSIPLIAEQVNMQPSAVKMRLKRCRDKLRKQIDGFPS</sequence>
<evidence type="ECO:0008006" key="10">
    <source>
        <dbReference type="Google" id="ProtNLM"/>
    </source>
</evidence>
<proteinExistence type="inferred from homology"/>
<protein>
    <recommendedName>
        <fullName evidence="10">RNA polymerase subunit sigma-70</fullName>
    </recommendedName>
</protein>
<dbReference type="InterPro" id="IPR039425">
    <property type="entry name" value="RNA_pol_sigma-70-like"/>
</dbReference>
<keyword evidence="2" id="KW-0805">Transcription regulation</keyword>
<reference evidence="8 9" key="1">
    <citation type="submission" date="2016-10" db="EMBL/GenBank/DDBJ databases">
        <title>Arsenicibacter rosenii gen. nov., sp. nov., an efficient arsenic-methylating bacterium isolated from an arsenic-contaminated paddy soil.</title>
        <authorList>
            <person name="Huang K."/>
        </authorList>
    </citation>
    <scope>NUCLEOTIDE SEQUENCE [LARGE SCALE GENOMIC DNA]</scope>
    <source>
        <strain evidence="8 9">SM-1</strain>
    </source>
</reference>
<keyword evidence="3" id="KW-0731">Sigma factor</keyword>
<evidence type="ECO:0000313" key="8">
    <source>
        <dbReference type="EMBL" id="OIN59744.1"/>
    </source>
</evidence>
<gene>
    <name evidence="8" type="ORF">BLX24_07745</name>
</gene>
<dbReference type="NCBIfam" id="TIGR02937">
    <property type="entry name" value="sigma70-ECF"/>
    <property type="match status" value="1"/>
</dbReference>
<evidence type="ECO:0000259" key="7">
    <source>
        <dbReference type="Pfam" id="PF04545"/>
    </source>
</evidence>
<organism evidence="8 9">
    <name type="scientific">Arsenicibacter rosenii</name>
    <dbReference type="NCBI Taxonomy" id="1750698"/>
    <lineage>
        <taxon>Bacteria</taxon>
        <taxon>Pseudomonadati</taxon>
        <taxon>Bacteroidota</taxon>
        <taxon>Cytophagia</taxon>
        <taxon>Cytophagales</taxon>
        <taxon>Spirosomataceae</taxon>
        <taxon>Arsenicibacter</taxon>
    </lineage>
</organism>
<evidence type="ECO:0000256" key="1">
    <source>
        <dbReference type="ARBA" id="ARBA00010641"/>
    </source>
</evidence>
<keyword evidence="4" id="KW-0238">DNA-binding</keyword>
<dbReference type="OrthoDB" id="1027298at2"/>
<dbReference type="InterPro" id="IPR007627">
    <property type="entry name" value="RNA_pol_sigma70_r2"/>
</dbReference>
<comment type="caution">
    <text evidence="8">The sequence shown here is derived from an EMBL/GenBank/DDBJ whole genome shotgun (WGS) entry which is preliminary data.</text>
</comment>
<keyword evidence="5" id="KW-0804">Transcription</keyword>
<dbReference type="GO" id="GO:0016987">
    <property type="term" value="F:sigma factor activity"/>
    <property type="evidence" value="ECO:0007669"/>
    <property type="project" value="UniProtKB-KW"/>
</dbReference>
<dbReference type="EMBL" id="MORL01000003">
    <property type="protein sequence ID" value="OIN59744.1"/>
    <property type="molecule type" value="Genomic_DNA"/>
</dbReference>
<dbReference type="GO" id="GO:0006352">
    <property type="term" value="P:DNA-templated transcription initiation"/>
    <property type="evidence" value="ECO:0007669"/>
    <property type="project" value="InterPro"/>
</dbReference>
<dbReference type="PANTHER" id="PTHR43133:SF8">
    <property type="entry name" value="RNA POLYMERASE SIGMA FACTOR HI_1459-RELATED"/>
    <property type="match status" value="1"/>
</dbReference>
<dbReference type="GO" id="GO:0003677">
    <property type="term" value="F:DNA binding"/>
    <property type="evidence" value="ECO:0007669"/>
    <property type="project" value="UniProtKB-KW"/>
</dbReference>
<dbReference type="InterPro" id="IPR014284">
    <property type="entry name" value="RNA_pol_sigma-70_dom"/>
</dbReference>
<comment type="similarity">
    <text evidence="1">Belongs to the sigma-70 factor family. ECF subfamily.</text>
</comment>
<dbReference type="SUPFAM" id="SSF88659">
    <property type="entry name" value="Sigma3 and sigma4 domains of RNA polymerase sigma factors"/>
    <property type="match status" value="1"/>
</dbReference>
<evidence type="ECO:0000313" key="9">
    <source>
        <dbReference type="Proteomes" id="UP000181790"/>
    </source>
</evidence>
<dbReference type="InterPro" id="IPR013325">
    <property type="entry name" value="RNA_pol_sigma_r2"/>
</dbReference>
<dbReference type="AlphaFoldDB" id="A0A1S2VLW2"/>
<dbReference type="Gene3D" id="1.10.1740.10">
    <property type="match status" value="1"/>
</dbReference>
<keyword evidence="9" id="KW-1185">Reference proteome</keyword>
<dbReference type="PANTHER" id="PTHR43133">
    <property type="entry name" value="RNA POLYMERASE ECF-TYPE SIGMA FACTO"/>
    <property type="match status" value="1"/>
</dbReference>
<accession>A0A1S2VLW2</accession>
<feature type="domain" description="RNA polymerase sigma-70 region 4" evidence="7">
    <location>
        <begin position="128"/>
        <end position="176"/>
    </location>
</feature>
<dbReference type="SUPFAM" id="SSF88946">
    <property type="entry name" value="Sigma2 domain of RNA polymerase sigma factors"/>
    <property type="match status" value="1"/>
</dbReference>
<dbReference type="InterPro" id="IPR013324">
    <property type="entry name" value="RNA_pol_sigma_r3/r4-like"/>
</dbReference>
<dbReference type="Proteomes" id="UP000181790">
    <property type="component" value="Unassembled WGS sequence"/>
</dbReference>
<evidence type="ECO:0000256" key="2">
    <source>
        <dbReference type="ARBA" id="ARBA00023015"/>
    </source>
</evidence>
<dbReference type="Pfam" id="PF04545">
    <property type="entry name" value="Sigma70_r4"/>
    <property type="match status" value="1"/>
</dbReference>
<dbReference type="RefSeq" id="WP_071502544.1">
    <property type="nucleotide sequence ID" value="NZ_MORL01000003.1"/>
</dbReference>
<dbReference type="Gene3D" id="1.10.10.10">
    <property type="entry name" value="Winged helix-like DNA-binding domain superfamily/Winged helix DNA-binding domain"/>
    <property type="match status" value="1"/>
</dbReference>
<evidence type="ECO:0000256" key="3">
    <source>
        <dbReference type="ARBA" id="ARBA00023082"/>
    </source>
</evidence>
<dbReference type="CDD" id="cd06171">
    <property type="entry name" value="Sigma70_r4"/>
    <property type="match status" value="1"/>
</dbReference>